<evidence type="ECO:0000313" key="1">
    <source>
        <dbReference type="EnsemblPlants" id="Solyc12g006993.1.1"/>
    </source>
</evidence>
<proteinExistence type="predicted"/>
<name>A0A3Q7JRL4_SOLLC</name>
<reference evidence="1" key="2">
    <citation type="submission" date="2019-01" db="UniProtKB">
        <authorList>
            <consortium name="EnsemblPlants"/>
        </authorList>
    </citation>
    <scope>IDENTIFICATION</scope>
    <source>
        <strain evidence="1">cv. Heinz 1706</strain>
    </source>
</reference>
<reference evidence="1" key="1">
    <citation type="journal article" date="2012" name="Nature">
        <title>The tomato genome sequence provides insights into fleshy fruit evolution.</title>
        <authorList>
            <consortium name="Tomato Genome Consortium"/>
        </authorList>
    </citation>
    <scope>NUCLEOTIDE SEQUENCE [LARGE SCALE GENOMIC DNA]</scope>
    <source>
        <strain evidence="1">cv. Heinz 1706</strain>
    </source>
</reference>
<sequence length="136" mass="15442">MKLPVQAMRGGLKKKKLHFLLAAAQWIRCSVMKAITLGDALSMNHSTASSYKNIVTRNAQFNHIITLNFLYPKGFPPEEEKVFWVGGAEYNPPGCWFEFRPPKATPSKPKLATPGGLQIEKHSFSVTPRMYRFFKQ</sequence>
<evidence type="ECO:0000313" key="2">
    <source>
        <dbReference type="Proteomes" id="UP000004994"/>
    </source>
</evidence>
<dbReference type="EnsemblPlants" id="Solyc12g006993.1.1">
    <property type="protein sequence ID" value="Solyc12g006993.1.1"/>
    <property type="gene ID" value="Solyc12g006993.1"/>
</dbReference>
<protein>
    <submittedName>
        <fullName evidence="1">Uncharacterized protein</fullName>
    </submittedName>
</protein>
<dbReference type="Proteomes" id="UP000004994">
    <property type="component" value="Chromosome 12"/>
</dbReference>
<dbReference type="Gramene" id="Solyc12g006993.1.1">
    <property type="protein sequence ID" value="Solyc12g006993.1.1"/>
    <property type="gene ID" value="Solyc12g006993.1"/>
</dbReference>
<dbReference type="InParanoid" id="A0A3Q7JRL4"/>
<dbReference type="AlphaFoldDB" id="A0A3Q7JRL4"/>
<keyword evidence="2" id="KW-1185">Reference proteome</keyword>
<organism evidence="1">
    <name type="scientific">Solanum lycopersicum</name>
    <name type="common">Tomato</name>
    <name type="synonym">Lycopersicon esculentum</name>
    <dbReference type="NCBI Taxonomy" id="4081"/>
    <lineage>
        <taxon>Eukaryota</taxon>
        <taxon>Viridiplantae</taxon>
        <taxon>Streptophyta</taxon>
        <taxon>Embryophyta</taxon>
        <taxon>Tracheophyta</taxon>
        <taxon>Spermatophyta</taxon>
        <taxon>Magnoliopsida</taxon>
        <taxon>eudicotyledons</taxon>
        <taxon>Gunneridae</taxon>
        <taxon>Pentapetalae</taxon>
        <taxon>asterids</taxon>
        <taxon>lamiids</taxon>
        <taxon>Solanales</taxon>
        <taxon>Solanaceae</taxon>
        <taxon>Solanoideae</taxon>
        <taxon>Solaneae</taxon>
        <taxon>Solanum</taxon>
        <taxon>Solanum subgen. Lycopersicon</taxon>
    </lineage>
</organism>
<accession>A0A3Q7JRL4</accession>